<dbReference type="Proteomes" id="UP001151760">
    <property type="component" value="Unassembled WGS sequence"/>
</dbReference>
<dbReference type="InterPro" id="IPR006564">
    <property type="entry name" value="Znf_PMZ"/>
</dbReference>
<protein>
    <submittedName>
        <fullName evidence="3">Splicing factor</fullName>
    </submittedName>
</protein>
<name>A0ABQ5I743_9ASTR</name>
<keyword evidence="4" id="KW-1185">Reference proteome</keyword>
<reference evidence="3" key="2">
    <citation type="submission" date="2022-01" db="EMBL/GenBank/DDBJ databases">
        <authorList>
            <person name="Yamashiro T."/>
            <person name="Shiraishi A."/>
            <person name="Satake H."/>
            <person name="Nakayama K."/>
        </authorList>
    </citation>
    <scope>NUCLEOTIDE SEQUENCE</scope>
</reference>
<proteinExistence type="predicted"/>
<dbReference type="PANTHER" id="PTHR31973:SF187">
    <property type="entry name" value="MUTATOR TRANSPOSASE MUDRA PROTEIN"/>
    <property type="match status" value="1"/>
</dbReference>
<evidence type="ECO:0000259" key="2">
    <source>
        <dbReference type="SMART" id="SM00575"/>
    </source>
</evidence>
<feature type="compositionally biased region" description="Basic and acidic residues" evidence="1">
    <location>
        <begin position="504"/>
        <end position="517"/>
    </location>
</feature>
<organism evidence="3 4">
    <name type="scientific">Tanacetum coccineum</name>
    <dbReference type="NCBI Taxonomy" id="301880"/>
    <lineage>
        <taxon>Eukaryota</taxon>
        <taxon>Viridiplantae</taxon>
        <taxon>Streptophyta</taxon>
        <taxon>Embryophyta</taxon>
        <taxon>Tracheophyta</taxon>
        <taxon>Spermatophyta</taxon>
        <taxon>Magnoliopsida</taxon>
        <taxon>eudicotyledons</taxon>
        <taxon>Gunneridae</taxon>
        <taxon>Pentapetalae</taxon>
        <taxon>asterids</taxon>
        <taxon>campanulids</taxon>
        <taxon>Asterales</taxon>
        <taxon>Asteraceae</taxon>
        <taxon>Asteroideae</taxon>
        <taxon>Anthemideae</taxon>
        <taxon>Anthemidinae</taxon>
        <taxon>Tanacetum</taxon>
    </lineage>
</organism>
<feature type="compositionally biased region" description="Gly residues" evidence="1">
    <location>
        <begin position="352"/>
        <end position="369"/>
    </location>
</feature>
<sequence length="574" mass="64485">MMKVGYESGNEIDMYVEHFGYDIMELVKLEVNQEDNHNNIEESDDEYYGSDDYEEIENVNFQTEGDKSVVIKSISTHDLFLTKLCSARIMFRGTAEHQNTEAQLADPDDHQIHELYKRVMKNKVRSGVKDSVKKKVVKKKVVKNRLDVDDHHNGLQLLKGYTSVLKESKMGELLIAMGRDANNQMYPIAWAVVRVENADNWGWFLHLLHDDLNLNYGNGITIISDSHKGLIDAVNDWRCAAFENGISESFNRAILEPRHKPIITMLEEIRLYIMQRLVEMNKIATNLEDTKHSSNWREARASSKEKQRMWELSGVPCVHVVAAYLHCGIDLDLGVSHWGRGRSGIGNEASGSGMGGIGEASVGGRGTRGSGMASSGGRRGSRGVGSTRGGGMAGSSSMGILTFEELDEIAFRECMEEHAREQARIDAEQERFDKEMREEREQEEKQDYFNPANFREDSIEEALFNQAYAKDTTDVTIENINEAPASETTDVSAMVEDLSAPAVDKGKGKESVEDRASAPKKKRGRPPSHVDGIRIYHKSCGRSERIANMKEKKAFQFDKHGTCSTLDKAFDVDD</sequence>
<dbReference type="EMBL" id="BQNB010020363">
    <property type="protein sequence ID" value="GJT95167.1"/>
    <property type="molecule type" value="Genomic_DNA"/>
</dbReference>
<dbReference type="PANTHER" id="PTHR31973">
    <property type="entry name" value="POLYPROTEIN, PUTATIVE-RELATED"/>
    <property type="match status" value="1"/>
</dbReference>
<feature type="region of interest" description="Disordered" evidence="1">
    <location>
        <begin position="499"/>
        <end position="536"/>
    </location>
</feature>
<gene>
    <name evidence="3" type="ORF">Tco_1090685</name>
</gene>
<evidence type="ECO:0000313" key="3">
    <source>
        <dbReference type="EMBL" id="GJT95167.1"/>
    </source>
</evidence>
<evidence type="ECO:0000256" key="1">
    <source>
        <dbReference type="SAM" id="MobiDB-lite"/>
    </source>
</evidence>
<dbReference type="SMART" id="SM00575">
    <property type="entry name" value="ZnF_PMZ"/>
    <property type="match status" value="1"/>
</dbReference>
<evidence type="ECO:0000313" key="4">
    <source>
        <dbReference type="Proteomes" id="UP001151760"/>
    </source>
</evidence>
<feature type="region of interest" description="Disordered" evidence="1">
    <location>
        <begin position="345"/>
        <end position="396"/>
    </location>
</feature>
<accession>A0ABQ5I743</accession>
<reference evidence="3" key="1">
    <citation type="journal article" date="2022" name="Int. J. Mol. Sci.">
        <title>Draft Genome of Tanacetum Coccineum: Genomic Comparison of Closely Related Tanacetum-Family Plants.</title>
        <authorList>
            <person name="Yamashiro T."/>
            <person name="Shiraishi A."/>
            <person name="Nakayama K."/>
            <person name="Satake H."/>
        </authorList>
    </citation>
    <scope>NUCLEOTIDE SEQUENCE</scope>
</reference>
<comment type="caution">
    <text evidence="3">The sequence shown here is derived from an EMBL/GenBank/DDBJ whole genome shotgun (WGS) entry which is preliminary data.</text>
</comment>
<feature type="domain" description="Zinc finger PMZ-type" evidence="2">
    <location>
        <begin position="308"/>
        <end position="330"/>
    </location>
</feature>
<feature type="compositionally biased region" description="Gly residues" evidence="1">
    <location>
        <begin position="382"/>
        <end position="393"/>
    </location>
</feature>